<proteinExistence type="predicted"/>
<name>A0ABT3XLN9_9FLAO</name>
<evidence type="ECO:0000313" key="5">
    <source>
        <dbReference type="Proteomes" id="UP001073122"/>
    </source>
</evidence>
<dbReference type="InterPro" id="IPR026444">
    <property type="entry name" value="Secre_tail"/>
</dbReference>
<dbReference type="NCBIfam" id="TIGR04183">
    <property type="entry name" value="Por_Secre_tail"/>
    <property type="match status" value="1"/>
</dbReference>
<comment type="caution">
    <text evidence="4">The sequence shown here is derived from an EMBL/GenBank/DDBJ whole genome shotgun (WGS) entry which is preliminary data.</text>
</comment>
<dbReference type="EMBL" id="JAOVZW010000001">
    <property type="protein sequence ID" value="MCX8522392.1"/>
    <property type="molecule type" value="Genomic_DNA"/>
</dbReference>
<feature type="domain" description="Secretion system C-terminal sorting" evidence="3">
    <location>
        <begin position="503"/>
        <end position="569"/>
    </location>
</feature>
<organism evidence="4 5">
    <name type="scientific">Chryseobacterium formosus</name>
    <dbReference type="NCBI Taxonomy" id="1537363"/>
    <lineage>
        <taxon>Bacteria</taxon>
        <taxon>Pseudomonadati</taxon>
        <taxon>Bacteroidota</taxon>
        <taxon>Flavobacteriia</taxon>
        <taxon>Flavobacteriales</taxon>
        <taxon>Weeksellaceae</taxon>
        <taxon>Chryseobacterium group</taxon>
        <taxon>Chryseobacterium</taxon>
    </lineage>
</organism>
<accession>A0ABT3XLN9</accession>
<protein>
    <submittedName>
        <fullName evidence="4">T9SS type A sorting domain-containing protein</fullName>
    </submittedName>
</protein>
<dbReference type="RefSeq" id="WP_267263723.1">
    <property type="nucleotide sequence ID" value="NZ_JAOVZW010000001.1"/>
</dbReference>
<keyword evidence="1 2" id="KW-0732">Signal</keyword>
<dbReference type="Pfam" id="PF18962">
    <property type="entry name" value="Por_Secre_tail"/>
    <property type="match status" value="1"/>
</dbReference>
<dbReference type="Proteomes" id="UP001073122">
    <property type="component" value="Unassembled WGS sequence"/>
</dbReference>
<evidence type="ECO:0000259" key="3">
    <source>
        <dbReference type="Pfam" id="PF18962"/>
    </source>
</evidence>
<sequence>MKTKIYLLLLLISLGTSFFHAQGENDNWYFGKKAALNFSNITTPIALNNSQMESYEACGTASDASGNLLFYCNSQTIWNRQHQPMLNGTGLLGHPSAQQLAIVKNPANANQYYVFIATSNNGNINAYNKIVYSIVDMSLGPLANGVPLGDVLPNFKNIPVTDNIGNTFESEAITIVGGTNAYWILIPNGNNLYSYRLDNTGFSNGNPIISNLNFPVTLGATQLFSIKASPKLNSQNFSNYLCVSHWQDNAGVSSPQSINRVVSFDSNSGSITNDYSLNVNAIRSYQPEFNSNGSVLFLAHTSIFAIDLQNSTTSNVISMQIFNGPPENWQSPFGFTTLQRNKHGNIYVNKITNGFLGIINNPNVYSPNMSVTMNSLNLGNGIAQYGLPQLIPQLEPFVYYPCIDDLTLTSEPNLNFNYEIGTKITTKEKYILGSRHNITMQAGESVNLLPGTDIQYGAQYYAFIAPCRKKEAKSGLTQNKNQRGMVLELDKEERKTLERQIDIYPNPASTFININSENEEVISWELFDISGKSILKASSTQVNVQGLPKASYILKINTKNKQVIKKVIVK</sequence>
<keyword evidence="5" id="KW-1185">Reference proteome</keyword>
<feature type="chain" id="PRO_5045922507" evidence="2">
    <location>
        <begin position="22"/>
        <end position="570"/>
    </location>
</feature>
<gene>
    <name evidence="4" type="ORF">OF897_00450</name>
</gene>
<evidence type="ECO:0000256" key="1">
    <source>
        <dbReference type="ARBA" id="ARBA00022729"/>
    </source>
</evidence>
<feature type="signal peptide" evidence="2">
    <location>
        <begin position="1"/>
        <end position="21"/>
    </location>
</feature>
<reference evidence="4" key="1">
    <citation type="submission" date="2022-10" db="EMBL/GenBank/DDBJ databases">
        <title>Chryseobacterium sp. nov., a novel bacterial species.</title>
        <authorList>
            <person name="Cao Y."/>
        </authorList>
    </citation>
    <scope>NUCLEOTIDE SEQUENCE</scope>
    <source>
        <strain evidence="4">CCTCC AB2015118</strain>
    </source>
</reference>
<evidence type="ECO:0000313" key="4">
    <source>
        <dbReference type="EMBL" id="MCX8522392.1"/>
    </source>
</evidence>
<evidence type="ECO:0000256" key="2">
    <source>
        <dbReference type="SAM" id="SignalP"/>
    </source>
</evidence>